<reference evidence="1" key="1">
    <citation type="submission" date="2023-11" db="EMBL/GenBank/DDBJ databases">
        <authorList>
            <person name="De Vega J J."/>
            <person name="De Vega J J."/>
        </authorList>
    </citation>
    <scope>NUCLEOTIDE SEQUENCE</scope>
</reference>
<comment type="caution">
    <text evidence="1">The sequence shown here is derived from an EMBL/GenBank/DDBJ whole genome shotgun (WGS) entry which is preliminary data.</text>
</comment>
<dbReference type="Gene3D" id="3.80.10.10">
    <property type="entry name" value="Ribonuclease Inhibitor"/>
    <property type="match status" value="1"/>
</dbReference>
<accession>A0AAD2JWP2</accession>
<proteinExistence type="predicted"/>
<dbReference type="AlphaFoldDB" id="A0AAD2JWP2"/>
<protein>
    <recommendedName>
        <fullName evidence="3">F-box domain-containing protein</fullName>
    </recommendedName>
</protein>
<sequence length="364" mass="40165">MQTAWQTLSPELLDLIVQHHIDDHPSLYTASLVCRNWNQATRYHIFGRVRLPLGRCERLKTFIALVRHPKCTFAAHNGVKSAIRELSLVPPNLDGGEITAGMRGELEELARLAGARSLTIYYPRLMPAICLAVLTGAFQGIQKLAFKIRFSTLADGIRFACSFDGLEELGFDAVRAAVGEYPGEDLVMPQGLKKLTLCSLRGHEVWFADKRVASLTELALHNIHPIKDAGRLDLILATLGAQLKSLTIIFAAQKGDLEIQTDLSPLTTLRYLELDVSSISRKSVLQALLKLPTPVTHLESLTWCARRSSFEGLSAEHWTSLDDLLANGTAFPALQKIDVTASTGGKYDVTERLNKCAARKILSQ</sequence>
<evidence type="ECO:0000313" key="1">
    <source>
        <dbReference type="EMBL" id="CAK5266124.1"/>
    </source>
</evidence>
<evidence type="ECO:0000313" key="2">
    <source>
        <dbReference type="Proteomes" id="UP001295794"/>
    </source>
</evidence>
<organism evidence="1 2">
    <name type="scientific">Mycena citricolor</name>
    <dbReference type="NCBI Taxonomy" id="2018698"/>
    <lineage>
        <taxon>Eukaryota</taxon>
        <taxon>Fungi</taxon>
        <taxon>Dikarya</taxon>
        <taxon>Basidiomycota</taxon>
        <taxon>Agaricomycotina</taxon>
        <taxon>Agaricomycetes</taxon>
        <taxon>Agaricomycetidae</taxon>
        <taxon>Agaricales</taxon>
        <taxon>Marasmiineae</taxon>
        <taxon>Mycenaceae</taxon>
        <taxon>Mycena</taxon>
    </lineage>
</organism>
<evidence type="ECO:0008006" key="3">
    <source>
        <dbReference type="Google" id="ProtNLM"/>
    </source>
</evidence>
<dbReference type="InterPro" id="IPR032675">
    <property type="entry name" value="LRR_dom_sf"/>
</dbReference>
<dbReference type="EMBL" id="CAVNYO010000107">
    <property type="protein sequence ID" value="CAK5266124.1"/>
    <property type="molecule type" value="Genomic_DNA"/>
</dbReference>
<keyword evidence="2" id="KW-1185">Reference proteome</keyword>
<gene>
    <name evidence="1" type="ORF">MYCIT1_LOCUS7668</name>
</gene>
<name>A0AAD2JWP2_9AGAR</name>
<dbReference type="Proteomes" id="UP001295794">
    <property type="component" value="Unassembled WGS sequence"/>
</dbReference>
<dbReference type="CDD" id="cd09917">
    <property type="entry name" value="F-box_SF"/>
    <property type="match status" value="1"/>
</dbReference>